<gene>
    <name evidence="2" type="primary">dgk_2</name>
    <name evidence="2" type="ORF">GALL_49450</name>
</gene>
<comment type="caution">
    <text evidence="2">The sequence shown here is derived from an EMBL/GenBank/DDBJ whole genome shotgun (WGS) entry which is preliminary data.</text>
</comment>
<accession>A0A1J5SYY3</accession>
<dbReference type="Pfam" id="PF01712">
    <property type="entry name" value="dNK"/>
    <property type="match status" value="1"/>
</dbReference>
<dbReference type="InterPro" id="IPR050566">
    <property type="entry name" value="Deoxyribonucleoside_kinase"/>
</dbReference>
<dbReference type="SUPFAM" id="SSF52540">
    <property type="entry name" value="P-loop containing nucleoside triphosphate hydrolases"/>
    <property type="match status" value="1"/>
</dbReference>
<dbReference type="Gene3D" id="3.40.50.300">
    <property type="entry name" value="P-loop containing nucleotide triphosphate hydrolases"/>
    <property type="match status" value="1"/>
</dbReference>
<dbReference type="PANTHER" id="PTHR10513:SF46">
    <property type="entry name" value="DEOXYGUANOSINE KINASE"/>
    <property type="match status" value="1"/>
</dbReference>
<dbReference type="InterPro" id="IPR031314">
    <property type="entry name" value="DNK_dom"/>
</dbReference>
<sequence length="214" mass="25013">MSLSKYRYIVVEGPIGVGKTSLAQRLADHAEAQPLLEKPQDNPFLANFYQDPIRYALPTQLFFLFQRINEARDMAQMDLFRSRTVSDYLFEKDALFARLTLSDDEYKLYQTIYQGLSPQAPTPDLVIYLQAPAYTLSERVRRRGHRYERTIQDDYLARLADSYGEFFHHYDEAPLLVVNSEHLNFVDNADHFNLLLDRIGKMRGRREYFNVGGD</sequence>
<feature type="domain" description="Deoxynucleoside kinase" evidence="1">
    <location>
        <begin position="9"/>
        <end position="199"/>
    </location>
</feature>
<protein>
    <submittedName>
        <fullName evidence="2">Deoxyguanosine kinase</fullName>
        <ecNumber evidence="2">2.7.1.113</ecNumber>
    </submittedName>
</protein>
<evidence type="ECO:0000313" key="2">
    <source>
        <dbReference type="EMBL" id="OIR13810.1"/>
    </source>
</evidence>
<dbReference type="InterPro" id="IPR002624">
    <property type="entry name" value="DCK/DGK"/>
</dbReference>
<dbReference type="GO" id="GO:0005737">
    <property type="term" value="C:cytoplasm"/>
    <property type="evidence" value="ECO:0007669"/>
    <property type="project" value="TreeGrafter"/>
</dbReference>
<dbReference type="EC" id="2.7.1.113" evidence="2"/>
<organism evidence="2">
    <name type="scientific">mine drainage metagenome</name>
    <dbReference type="NCBI Taxonomy" id="410659"/>
    <lineage>
        <taxon>unclassified sequences</taxon>
        <taxon>metagenomes</taxon>
        <taxon>ecological metagenomes</taxon>
    </lineage>
</organism>
<dbReference type="PIRSF" id="PIRSF000705">
    <property type="entry name" value="DNK"/>
    <property type="match status" value="1"/>
</dbReference>
<name>A0A1J5SYY3_9ZZZZ</name>
<dbReference type="CDD" id="cd01673">
    <property type="entry name" value="dNK"/>
    <property type="match status" value="1"/>
</dbReference>
<dbReference type="AlphaFoldDB" id="A0A1J5SYY3"/>
<reference evidence="2" key="1">
    <citation type="submission" date="2016-10" db="EMBL/GenBank/DDBJ databases">
        <title>Sequence of Gallionella enrichment culture.</title>
        <authorList>
            <person name="Poehlein A."/>
            <person name="Muehling M."/>
            <person name="Daniel R."/>
        </authorList>
    </citation>
    <scope>NUCLEOTIDE SEQUENCE</scope>
</reference>
<dbReference type="InterPro" id="IPR027417">
    <property type="entry name" value="P-loop_NTPase"/>
</dbReference>
<dbReference type="GO" id="GO:0004138">
    <property type="term" value="F:deoxyguanosine kinase activity"/>
    <property type="evidence" value="ECO:0007669"/>
    <property type="project" value="UniProtKB-EC"/>
</dbReference>
<dbReference type="PANTHER" id="PTHR10513">
    <property type="entry name" value="DEOXYNUCLEOSIDE KINASE"/>
    <property type="match status" value="1"/>
</dbReference>
<proteinExistence type="predicted"/>
<dbReference type="EMBL" id="MLJW01000013">
    <property type="protein sequence ID" value="OIR13810.1"/>
    <property type="molecule type" value="Genomic_DNA"/>
</dbReference>
<evidence type="ECO:0000259" key="1">
    <source>
        <dbReference type="Pfam" id="PF01712"/>
    </source>
</evidence>
<dbReference type="GO" id="GO:0005524">
    <property type="term" value="F:ATP binding"/>
    <property type="evidence" value="ECO:0007669"/>
    <property type="project" value="InterPro"/>
</dbReference>
<keyword evidence="2" id="KW-0808">Transferase</keyword>
<keyword evidence="2" id="KW-0418">Kinase</keyword>